<evidence type="ECO:0000313" key="2">
    <source>
        <dbReference type="EMBL" id="OGZ36737.1"/>
    </source>
</evidence>
<evidence type="ECO:0000256" key="1">
    <source>
        <dbReference type="SAM" id="Phobius"/>
    </source>
</evidence>
<accession>A0A1G2FFZ5</accession>
<organism evidence="2 3">
    <name type="scientific">Candidatus Portnoybacteria bacterium RIFCSPHIGHO2_12_FULL_38_9</name>
    <dbReference type="NCBI Taxonomy" id="1801997"/>
    <lineage>
        <taxon>Bacteria</taxon>
        <taxon>Candidatus Portnoyibacteriota</taxon>
    </lineage>
</organism>
<protein>
    <submittedName>
        <fullName evidence="2">Uncharacterized protein</fullName>
    </submittedName>
</protein>
<name>A0A1G2FFZ5_9BACT</name>
<dbReference type="EMBL" id="MHNB01000022">
    <property type="protein sequence ID" value="OGZ36737.1"/>
    <property type="molecule type" value="Genomic_DNA"/>
</dbReference>
<keyword evidence="1" id="KW-0812">Transmembrane</keyword>
<comment type="caution">
    <text evidence="2">The sequence shown here is derived from an EMBL/GenBank/DDBJ whole genome shotgun (WGS) entry which is preliminary data.</text>
</comment>
<keyword evidence="1" id="KW-0472">Membrane</keyword>
<evidence type="ECO:0000313" key="3">
    <source>
        <dbReference type="Proteomes" id="UP000177061"/>
    </source>
</evidence>
<sequence length="265" mass="29196">MLYLSSFDKIKDIYRAMIKIKIKIIFILTAVFLFGFGLYLAQAAENSLEGYAWSENIGWISFNCSNNNSCAVVDYSVKINEANGKFSGYAWSENLGWIDFSPNPSYPAQPNKSAELDFSTGQTSGWARIVSLKDYSDSGWIKMSGSNYGVVLNSGIFDGFAWSDEIGWIDFSPQYGGIRYSCFCNNWANTGCGVSPCALSEMKQTRDCTPAGCQAQEQCAVSASCLHTECSADRLCVSMPGAGTDECSTDSDCIPQKWLWWEIGP</sequence>
<dbReference type="Proteomes" id="UP000177061">
    <property type="component" value="Unassembled WGS sequence"/>
</dbReference>
<dbReference type="AlphaFoldDB" id="A0A1G2FFZ5"/>
<gene>
    <name evidence="2" type="ORF">A3J64_03340</name>
</gene>
<keyword evidence="1" id="KW-1133">Transmembrane helix</keyword>
<reference evidence="2 3" key="1">
    <citation type="journal article" date="2016" name="Nat. Commun.">
        <title>Thousands of microbial genomes shed light on interconnected biogeochemical processes in an aquifer system.</title>
        <authorList>
            <person name="Anantharaman K."/>
            <person name="Brown C.T."/>
            <person name="Hug L.A."/>
            <person name="Sharon I."/>
            <person name="Castelle C.J."/>
            <person name="Probst A.J."/>
            <person name="Thomas B.C."/>
            <person name="Singh A."/>
            <person name="Wilkins M.J."/>
            <person name="Karaoz U."/>
            <person name="Brodie E.L."/>
            <person name="Williams K.H."/>
            <person name="Hubbard S.S."/>
            <person name="Banfield J.F."/>
        </authorList>
    </citation>
    <scope>NUCLEOTIDE SEQUENCE [LARGE SCALE GENOMIC DNA]</scope>
</reference>
<feature type="transmembrane region" description="Helical" evidence="1">
    <location>
        <begin position="20"/>
        <end position="41"/>
    </location>
</feature>
<dbReference type="STRING" id="1801997.A3J64_03340"/>
<proteinExistence type="predicted"/>